<keyword evidence="1" id="KW-0732">Signal</keyword>
<dbReference type="EMBL" id="CAJNOO010000603">
    <property type="protein sequence ID" value="CAF0989637.1"/>
    <property type="molecule type" value="Genomic_DNA"/>
</dbReference>
<dbReference type="SUPFAM" id="SSF47798">
    <property type="entry name" value="Barrier-to-autointegration factor, BAF"/>
    <property type="match status" value="1"/>
</dbReference>
<evidence type="ECO:0000313" key="9">
    <source>
        <dbReference type="Proteomes" id="UP000663870"/>
    </source>
</evidence>
<evidence type="ECO:0000256" key="1">
    <source>
        <dbReference type="SAM" id="SignalP"/>
    </source>
</evidence>
<dbReference type="Proteomes" id="UP000663870">
    <property type="component" value="Unassembled WGS sequence"/>
</dbReference>
<organism evidence="2 8">
    <name type="scientific">Rotaria sordida</name>
    <dbReference type="NCBI Taxonomy" id="392033"/>
    <lineage>
        <taxon>Eukaryota</taxon>
        <taxon>Metazoa</taxon>
        <taxon>Spiralia</taxon>
        <taxon>Gnathifera</taxon>
        <taxon>Rotifera</taxon>
        <taxon>Eurotatoria</taxon>
        <taxon>Bdelloidea</taxon>
        <taxon>Philodinida</taxon>
        <taxon>Philodinidae</taxon>
        <taxon>Rotaria</taxon>
    </lineage>
</organism>
<name>A0A813U4H8_9BILA</name>
<dbReference type="Proteomes" id="UP000663864">
    <property type="component" value="Unassembled WGS sequence"/>
</dbReference>
<reference evidence="2" key="1">
    <citation type="submission" date="2021-02" db="EMBL/GenBank/DDBJ databases">
        <authorList>
            <person name="Nowell W R."/>
        </authorList>
    </citation>
    <scope>NUCLEOTIDE SEQUENCE</scope>
</reference>
<protein>
    <submittedName>
        <fullName evidence="2">Uncharacterized protein</fullName>
    </submittedName>
</protein>
<dbReference type="Proteomes" id="UP000663882">
    <property type="component" value="Unassembled WGS sequence"/>
</dbReference>
<dbReference type="EMBL" id="CAJNOL010000634">
    <property type="protein sequence ID" value="CAF1146746.1"/>
    <property type="molecule type" value="Genomic_DNA"/>
</dbReference>
<evidence type="ECO:0000313" key="3">
    <source>
        <dbReference type="EMBL" id="CAF0899057.1"/>
    </source>
</evidence>
<dbReference type="EMBL" id="CAJNOT010000219">
    <property type="protein sequence ID" value="CAF0899057.1"/>
    <property type="molecule type" value="Genomic_DNA"/>
</dbReference>
<accession>A0A813U4H8</accession>
<dbReference type="EMBL" id="CAJNOH010000059">
    <property type="protein sequence ID" value="CAF0822582.1"/>
    <property type="molecule type" value="Genomic_DNA"/>
</dbReference>
<dbReference type="EMBL" id="CAJNOU010003365">
    <property type="protein sequence ID" value="CAF1386685.1"/>
    <property type="molecule type" value="Genomic_DNA"/>
</dbReference>
<dbReference type="GO" id="GO:0003677">
    <property type="term" value="F:DNA binding"/>
    <property type="evidence" value="ECO:0007669"/>
    <property type="project" value="InterPro"/>
</dbReference>
<evidence type="ECO:0000313" key="6">
    <source>
        <dbReference type="EMBL" id="CAF1150646.1"/>
    </source>
</evidence>
<evidence type="ECO:0000313" key="5">
    <source>
        <dbReference type="EMBL" id="CAF1146746.1"/>
    </source>
</evidence>
<feature type="signal peptide" evidence="1">
    <location>
        <begin position="1"/>
        <end position="24"/>
    </location>
</feature>
<dbReference type="OrthoDB" id="10012249at2759"/>
<dbReference type="Gene3D" id="1.10.150.40">
    <property type="entry name" value="Barrier-to-autointegration factor, BAF"/>
    <property type="match status" value="1"/>
</dbReference>
<evidence type="ECO:0000313" key="4">
    <source>
        <dbReference type="EMBL" id="CAF0989637.1"/>
    </source>
</evidence>
<dbReference type="EMBL" id="CAJNOL010000644">
    <property type="protein sequence ID" value="CAF1150646.1"/>
    <property type="molecule type" value="Genomic_DNA"/>
</dbReference>
<feature type="chain" id="PRO_5035598118" evidence="1">
    <location>
        <begin position="25"/>
        <end position="412"/>
    </location>
</feature>
<dbReference type="Proteomes" id="UP000663854">
    <property type="component" value="Unassembled WGS sequence"/>
</dbReference>
<proteinExistence type="predicted"/>
<dbReference type="AlphaFoldDB" id="A0A813U4H8"/>
<keyword evidence="9" id="KW-1185">Reference proteome</keyword>
<evidence type="ECO:0000313" key="8">
    <source>
        <dbReference type="Proteomes" id="UP000663854"/>
    </source>
</evidence>
<comment type="caution">
    <text evidence="2">The sequence shown here is derived from an EMBL/GenBank/DDBJ whole genome shotgun (WGS) entry which is preliminary data.</text>
</comment>
<gene>
    <name evidence="5" type="ORF">JXQ802_LOCUS21510</name>
    <name evidence="6" type="ORF">JXQ802_LOCUS21711</name>
    <name evidence="2" type="ORF">PYM288_LOCUS5665</name>
    <name evidence="4" type="ORF">RFH988_LOCUS13580</name>
    <name evidence="7" type="ORF">SEV965_LOCUS30701</name>
    <name evidence="3" type="ORF">ZHD862_LOCUS7292</name>
</gene>
<evidence type="ECO:0000313" key="2">
    <source>
        <dbReference type="EMBL" id="CAF0822582.1"/>
    </source>
</evidence>
<dbReference type="Proteomes" id="UP000663889">
    <property type="component" value="Unassembled WGS sequence"/>
</dbReference>
<dbReference type="InterPro" id="IPR036617">
    <property type="entry name" value="BAF_sf"/>
</dbReference>
<evidence type="ECO:0000313" key="7">
    <source>
        <dbReference type="EMBL" id="CAF1386685.1"/>
    </source>
</evidence>
<sequence length="412" mass="47154">MISKLAFLTTIFYIVLIQLDLSAGKICYQCDDLHPSSRFKFWGDKITKCTGVPFDKYITRTSRAFGAAVLTCYTKFDESGAVIKRDAYGLGETFDKNVKCRDRFHTCCSKPLCNKHTKAPCPPPERITEKKEVKACYQCKGAENCRPENLEGSEIRTSAAFGSTNLYCYTRFDPKTGVAVRRGGFGFGEIFDKRLKCDAKFYLCCYENLCNKHTAGFCAKPNPQVKNMDPLNNMCAALVSVNNILQKRKQTMKDTCIESNMIEKVNNKKQLSTDASLSSNITNTKYQTSTISQFKLITNKNQNKSHHLHFESLTEDNFHYAHLCNRSIDELPNVHLHDIKQLKLINIHTMQDLLGRFLIHDTPEEFYTFLMNTFQLSEKTASIITNLLHRWTKHNIDTIIDNKNIDPMKIVH</sequence>